<keyword evidence="2" id="KW-0663">Pyridoxal phosphate</keyword>
<evidence type="ECO:0000313" key="7">
    <source>
        <dbReference type="EMBL" id="MDQ0315055.1"/>
    </source>
</evidence>
<evidence type="ECO:0000256" key="5">
    <source>
        <dbReference type="ARBA" id="ARBA00023163"/>
    </source>
</evidence>
<evidence type="ECO:0000256" key="4">
    <source>
        <dbReference type="ARBA" id="ARBA00023125"/>
    </source>
</evidence>
<dbReference type="PANTHER" id="PTHR46577">
    <property type="entry name" value="HTH-TYPE TRANSCRIPTIONAL REGULATORY PROTEIN GABR"/>
    <property type="match status" value="1"/>
</dbReference>
<evidence type="ECO:0000256" key="2">
    <source>
        <dbReference type="ARBA" id="ARBA00022898"/>
    </source>
</evidence>
<feature type="domain" description="HTH gntR-type" evidence="6">
    <location>
        <begin position="13"/>
        <end position="81"/>
    </location>
</feature>
<dbReference type="RefSeq" id="WP_306884848.1">
    <property type="nucleotide sequence ID" value="NZ_JAUSUL010000001.1"/>
</dbReference>
<sequence>MTMWPPDPSTLKRPVYRSLAESLIEAIKAGEVRQGDRLPTHRDLAETLGISVQTVSRAYEELDRQGAIAGMVGRGTFVRASASDTRTPWHRIGDGDEVVDFSMLTPVTGDIHEKRLKATLAEMATDVTPDVLFSFRPRATLSTHAETALDWLKRCGLEISRAQVLPTNGNTSAMTVALMTAADPGDLVVCEDLTHHTLKALCTYLSLDLAGLETDAEGIVPDAFEEACRARPVRALFVMPSGLNPKAATMGRRRREALVEIARRHNVTIVEDDAWGPIQPRKPAPIASLAPERTFYFTSFTKSLLPGLRYGWLVVPETLVSATANRHMVTNWMATPLMAEIGTRWLKDGTAYELLEWQKATLERRNRIAAETLKDLDVTSSPNGLHVWLSLPERWNEDAFVAHARNEGVAVAAGSSFTIDLTARPNGIRICLGCSSEANMVRGLEVIARLVRNQPEPALLTM</sequence>
<evidence type="ECO:0000256" key="3">
    <source>
        <dbReference type="ARBA" id="ARBA00023015"/>
    </source>
</evidence>
<dbReference type="Pfam" id="PF00155">
    <property type="entry name" value="Aminotran_1_2"/>
    <property type="match status" value="1"/>
</dbReference>
<gene>
    <name evidence="7" type="ORF">J2S73_001492</name>
</gene>
<dbReference type="GO" id="GO:0003677">
    <property type="term" value="F:DNA binding"/>
    <property type="evidence" value="ECO:0007669"/>
    <property type="project" value="UniProtKB-KW"/>
</dbReference>
<comment type="similarity">
    <text evidence="1">In the C-terminal section; belongs to the class-I pyridoxal-phosphate-dependent aminotransferase family.</text>
</comment>
<dbReference type="InterPro" id="IPR015422">
    <property type="entry name" value="PyrdxlP-dep_Trfase_small"/>
</dbReference>
<evidence type="ECO:0000313" key="8">
    <source>
        <dbReference type="Proteomes" id="UP001229244"/>
    </source>
</evidence>
<dbReference type="InterPro" id="IPR000524">
    <property type="entry name" value="Tscrpt_reg_HTH_GntR"/>
</dbReference>
<proteinExistence type="inferred from homology"/>
<dbReference type="GO" id="GO:0003700">
    <property type="term" value="F:DNA-binding transcription factor activity"/>
    <property type="evidence" value="ECO:0007669"/>
    <property type="project" value="InterPro"/>
</dbReference>
<dbReference type="AlphaFoldDB" id="A0AAE3VNT3"/>
<evidence type="ECO:0000259" key="6">
    <source>
        <dbReference type="PROSITE" id="PS50949"/>
    </source>
</evidence>
<dbReference type="GO" id="GO:0030170">
    <property type="term" value="F:pyridoxal phosphate binding"/>
    <property type="evidence" value="ECO:0007669"/>
    <property type="project" value="InterPro"/>
</dbReference>
<keyword evidence="5" id="KW-0804">Transcription</keyword>
<dbReference type="SMART" id="SM00345">
    <property type="entry name" value="HTH_GNTR"/>
    <property type="match status" value="1"/>
</dbReference>
<reference evidence="7" key="1">
    <citation type="submission" date="2023-07" db="EMBL/GenBank/DDBJ databases">
        <title>Genomic Encyclopedia of Type Strains, Phase IV (KMG-IV): sequencing the most valuable type-strain genomes for metagenomic binning, comparative biology and taxonomic classification.</title>
        <authorList>
            <person name="Goeker M."/>
        </authorList>
    </citation>
    <scope>NUCLEOTIDE SEQUENCE</scope>
    <source>
        <strain evidence="7">DSM 21202</strain>
    </source>
</reference>
<accession>A0AAE3VNT3</accession>
<dbReference type="InterPro" id="IPR051446">
    <property type="entry name" value="HTH_trans_reg/aminotransferase"/>
</dbReference>
<dbReference type="InterPro" id="IPR004839">
    <property type="entry name" value="Aminotransferase_I/II_large"/>
</dbReference>
<dbReference type="Gene3D" id="1.10.10.10">
    <property type="entry name" value="Winged helix-like DNA-binding domain superfamily/Winged helix DNA-binding domain"/>
    <property type="match status" value="1"/>
</dbReference>
<name>A0AAE3VNT3_9HYPH</name>
<dbReference type="Pfam" id="PF00392">
    <property type="entry name" value="GntR"/>
    <property type="match status" value="1"/>
</dbReference>
<dbReference type="SUPFAM" id="SSF53383">
    <property type="entry name" value="PLP-dependent transferases"/>
    <property type="match status" value="1"/>
</dbReference>
<dbReference type="PROSITE" id="PS50949">
    <property type="entry name" value="HTH_GNTR"/>
    <property type="match status" value="1"/>
</dbReference>
<dbReference type="EMBL" id="JAUSUL010000001">
    <property type="protein sequence ID" value="MDQ0315055.1"/>
    <property type="molecule type" value="Genomic_DNA"/>
</dbReference>
<keyword evidence="4 7" id="KW-0238">DNA-binding</keyword>
<dbReference type="CDD" id="cd00609">
    <property type="entry name" value="AAT_like"/>
    <property type="match status" value="1"/>
</dbReference>
<dbReference type="InterPro" id="IPR036388">
    <property type="entry name" value="WH-like_DNA-bd_sf"/>
</dbReference>
<dbReference type="InterPro" id="IPR015424">
    <property type="entry name" value="PyrdxlP-dep_Trfase"/>
</dbReference>
<keyword evidence="3" id="KW-0805">Transcription regulation</keyword>
<dbReference type="SUPFAM" id="SSF46785">
    <property type="entry name" value="Winged helix' DNA-binding domain"/>
    <property type="match status" value="1"/>
</dbReference>
<organism evidence="7 8">
    <name type="scientific">Amorphus orientalis</name>
    <dbReference type="NCBI Taxonomy" id="649198"/>
    <lineage>
        <taxon>Bacteria</taxon>
        <taxon>Pseudomonadati</taxon>
        <taxon>Pseudomonadota</taxon>
        <taxon>Alphaproteobacteria</taxon>
        <taxon>Hyphomicrobiales</taxon>
        <taxon>Amorphaceae</taxon>
        <taxon>Amorphus</taxon>
    </lineage>
</organism>
<dbReference type="Gene3D" id="3.90.1150.10">
    <property type="entry name" value="Aspartate Aminotransferase, domain 1"/>
    <property type="match status" value="1"/>
</dbReference>
<dbReference type="CDD" id="cd07377">
    <property type="entry name" value="WHTH_GntR"/>
    <property type="match status" value="1"/>
</dbReference>
<evidence type="ECO:0000256" key="1">
    <source>
        <dbReference type="ARBA" id="ARBA00005384"/>
    </source>
</evidence>
<dbReference type="InterPro" id="IPR036390">
    <property type="entry name" value="WH_DNA-bd_sf"/>
</dbReference>
<dbReference type="Proteomes" id="UP001229244">
    <property type="component" value="Unassembled WGS sequence"/>
</dbReference>
<dbReference type="InterPro" id="IPR015421">
    <property type="entry name" value="PyrdxlP-dep_Trfase_major"/>
</dbReference>
<dbReference type="Gene3D" id="3.40.640.10">
    <property type="entry name" value="Type I PLP-dependent aspartate aminotransferase-like (Major domain)"/>
    <property type="match status" value="1"/>
</dbReference>
<comment type="caution">
    <text evidence="7">The sequence shown here is derived from an EMBL/GenBank/DDBJ whole genome shotgun (WGS) entry which is preliminary data.</text>
</comment>
<keyword evidence="8" id="KW-1185">Reference proteome</keyword>
<protein>
    <submittedName>
        <fullName evidence="7">DNA-binding transcriptional MocR family regulator</fullName>
    </submittedName>
</protein>
<dbReference type="PANTHER" id="PTHR46577:SF1">
    <property type="entry name" value="HTH-TYPE TRANSCRIPTIONAL REGULATORY PROTEIN GABR"/>
    <property type="match status" value="1"/>
</dbReference>